<dbReference type="PROSITE" id="PS50005">
    <property type="entry name" value="TPR"/>
    <property type="match status" value="2"/>
</dbReference>
<feature type="transmembrane region" description="Helical" evidence="3">
    <location>
        <begin position="102"/>
        <end position="123"/>
    </location>
</feature>
<evidence type="ECO:0000313" key="5">
    <source>
        <dbReference type="EMBL" id="ABJ86436.1"/>
    </source>
</evidence>
<feature type="transmembrane region" description="Helical" evidence="3">
    <location>
        <begin position="45"/>
        <end position="64"/>
    </location>
</feature>
<dbReference type="EMBL" id="CP000473">
    <property type="protein sequence ID" value="ABJ86436.1"/>
    <property type="molecule type" value="Genomic_DNA"/>
</dbReference>
<dbReference type="PANTHER" id="PTHR34978:SF3">
    <property type="entry name" value="SLR0241 PROTEIN"/>
    <property type="match status" value="1"/>
</dbReference>
<dbReference type="InterPro" id="IPR019734">
    <property type="entry name" value="TPR_rpt"/>
</dbReference>
<dbReference type="InterPro" id="IPR008756">
    <property type="entry name" value="Peptidase_M56"/>
</dbReference>
<dbReference type="Pfam" id="PF13432">
    <property type="entry name" value="TPR_16"/>
    <property type="match status" value="1"/>
</dbReference>
<dbReference type="Gene3D" id="3.30.2010.10">
    <property type="entry name" value="Metalloproteases ('zincins'), catalytic domain"/>
    <property type="match status" value="1"/>
</dbReference>
<dbReference type="SUPFAM" id="SSF48452">
    <property type="entry name" value="TPR-like"/>
    <property type="match status" value="1"/>
</dbReference>
<dbReference type="Gene3D" id="1.25.40.10">
    <property type="entry name" value="Tetratricopeptide repeat domain"/>
    <property type="match status" value="2"/>
</dbReference>
<dbReference type="KEGG" id="sus:Acid_5489"/>
<gene>
    <name evidence="5" type="ordered locus">Acid_5489</name>
</gene>
<feature type="repeat" description="TPR" evidence="1">
    <location>
        <begin position="540"/>
        <end position="573"/>
    </location>
</feature>
<dbReference type="STRING" id="234267.Acid_5489"/>
<dbReference type="SMART" id="SM00028">
    <property type="entry name" value="TPR"/>
    <property type="match status" value="6"/>
</dbReference>
<dbReference type="Pfam" id="PF14559">
    <property type="entry name" value="TPR_19"/>
    <property type="match status" value="1"/>
</dbReference>
<dbReference type="PANTHER" id="PTHR34978">
    <property type="entry name" value="POSSIBLE SENSOR-TRANSDUCER PROTEIN BLAR"/>
    <property type="match status" value="1"/>
</dbReference>
<dbReference type="CDD" id="cd07341">
    <property type="entry name" value="M56_BlaR1_MecR1_like"/>
    <property type="match status" value="1"/>
</dbReference>
<protein>
    <submittedName>
        <fullName evidence="5">Peptidase M56, BlaR1</fullName>
    </submittedName>
</protein>
<dbReference type="AlphaFoldDB" id="Q01V79"/>
<feature type="repeat" description="TPR" evidence="1">
    <location>
        <begin position="432"/>
        <end position="465"/>
    </location>
</feature>
<dbReference type="OrthoDB" id="15218at2"/>
<dbReference type="HOGENOM" id="CLU_378079_0_0_0"/>
<keyword evidence="3" id="KW-1133">Transmembrane helix</keyword>
<accession>Q01V79</accession>
<feature type="transmembrane region" description="Helical" evidence="3">
    <location>
        <begin position="12"/>
        <end position="33"/>
    </location>
</feature>
<keyword evidence="3" id="KW-0812">Transmembrane</keyword>
<sequence>MTPLLEAFSAALLHFAWQGCLIMALLWVTLFVLRAGSAKARYTSGCAALALIALAPLLTTFALYRAPASVGLATAPFNVLPSGIAHSSSAPRTSVLAAIQSWALPAWAFGVLLFSLRMVWGCAQVAALKRRGQPVGDEVLSLVVRLRQRMGIHRQARVLVSEWSGGPSLVGWLRPVILLPAAALAGLTPQQLEAVLAHELAHIRRHDYLVNWMQMLVETLLFYHPAVWWISSRVRHERELCCDDLAVSACEGALCYARALTMLEKLRVHAPVTALGSTDGALLYRIQRIAGVANHEYGPSRAPVVVTLSLAVAGLVFSVNWARAQSQPANDYMSQGDTLLRSGVNELALQKYMEGVAADPAHRATLQKRCIEAYMRMGRKAEAADVNAQLLKEHPHDTDGLAFGATILLDQGNVAAAIAQLQQVLERAPDNPVAHFDLGRAYIAQGDLMAARREIEEAIALRPDFTRARQALERLSPGAGGDANEDELARLQSESAKAPERLDLLQSLGTAAVRAGKFDLAIYAYQKLLDRTREPSELRGELYLKLGDAYVRKGDSAAALDAMQKARELAPGNRLVLGPLLTLLDGAGRHAEANQLRAGIETVAAHQAELTTQFLNDEVAAAEQRLAKLRLQPSADAEKIRQAEFQLFELKRKASASPQLQPTGRVLESIFVAGMTEAMRKQFRVPVHVGDTLTQDTIGATYSAVKLFDSSLELRFLVQANGRVRLLIGRQPN</sequence>
<feature type="coiled-coil region" evidence="2">
    <location>
        <begin position="605"/>
        <end position="632"/>
    </location>
</feature>
<name>Q01V79_SOLUE</name>
<evidence type="ECO:0000256" key="1">
    <source>
        <dbReference type="PROSITE-ProRule" id="PRU00339"/>
    </source>
</evidence>
<evidence type="ECO:0000259" key="4">
    <source>
        <dbReference type="Pfam" id="PF05569"/>
    </source>
</evidence>
<keyword evidence="1" id="KW-0802">TPR repeat</keyword>
<dbReference type="InterPro" id="IPR052173">
    <property type="entry name" value="Beta-lactam_resp_regulator"/>
</dbReference>
<dbReference type="eggNOG" id="COG4219">
    <property type="taxonomic scope" value="Bacteria"/>
</dbReference>
<dbReference type="InParanoid" id="Q01V79"/>
<reference evidence="5" key="1">
    <citation type="submission" date="2006-10" db="EMBL/GenBank/DDBJ databases">
        <title>Complete sequence of Solibacter usitatus Ellin6076.</title>
        <authorList>
            <consortium name="US DOE Joint Genome Institute"/>
            <person name="Copeland A."/>
            <person name="Lucas S."/>
            <person name="Lapidus A."/>
            <person name="Barry K."/>
            <person name="Detter J.C."/>
            <person name="Glavina del Rio T."/>
            <person name="Hammon N."/>
            <person name="Israni S."/>
            <person name="Dalin E."/>
            <person name="Tice H."/>
            <person name="Pitluck S."/>
            <person name="Thompson L.S."/>
            <person name="Brettin T."/>
            <person name="Bruce D."/>
            <person name="Han C."/>
            <person name="Tapia R."/>
            <person name="Gilna P."/>
            <person name="Schmutz J."/>
            <person name="Larimer F."/>
            <person name="Land M."/>
            <person name="Hauser L."/>
            <person name="Kyrpides N."/>
            <person name="Mikhailova N."/>
            <person name="Janssen P.H."/>
            <person name="Kuske C.R."/>
            <person name="Richardson P."/>
        </authorList>
    </citation>
    <scope>NUCLEOTIDE SEQUENCE</scope>
    <source>
        <strain evidence="5">Ellin6076</strain>
    </source>
</reference>
<organism evidence="5">
    <name type="scientific">Solibacter usitatus (strain Ellin6076)</name>
    <dbReference type="NCBI Taxonomy" id="234267"/>
    <lineage>
        <taxon>Bacteria</taxon>
        <taxon>Pseudomonadati</taxon>
        <taxon>Acidobacteriota</taxon>
        <taxon>Terriglobia</taxon>
        <taxon>Bryobacterales</taxon>
        <taxon>Solibacteraceae</taxon>
        <taxon>Candidatus Solibacter</taxon>
    </lineage>
</organism>
<keyword evidence="2" id="KW-0175">Coiled coil</keyword>
<proteinExistence type="predicted"/>
<dbReference type="InterPro" id="IPR011990">
    <property type="entry name" value="TPR-like_helical_dom_sf"/>
</dbReference>
<evidence type="ECO:0000256" key="2">
    <source>
        <dbReference type="SAM" id="Coils"/>
    </source>
</evidence>
<dbReference type="Pfam" id="PF05569">
    <property type="entry name" value="Peptidase_M56"/>
    <property type="match status" value="1"/>
</dbReference>
<feature type="domain" description="Peptidase M56" evidence="4">
    <location>
        <begin position="52"/>
        <end position="261"/>
    </location>
</feature>
<evidence type="ECO:0000256" key="3">
    <source>
        <dbReference type="SAM" id="Phobius"/>
    </source>
</evidence>
<dbReference type="eggNOG" id="COG0457">
    <property type="taxonomic scope" value="Bacteria"/>
</dbReference>
<keyword evidence="3" id="KW-0472">Membrane</keyword>